<dbReference type="EMBL" id="BAAAPM010000003">
    <property type="protein sequence ID" value="GAA1721334.1"/>
    <property type="molecule type" value="Genomic_DNA"/>
</dbReference>
<feature type="domain" description="Tyrosine specific protein phosphatases" evidence="1">
    <location>
        <begin position="134"/>
        <end position="191"/>
    </location>
</feature>
<comment type="caution">
    <text evidence="2">The sequence shown here is derived from an EMBL/GenBank/DDBJ whole genome shotgun (WGS) entry which is preliminary data.</text>
</comment>
<dbReference type="InterPro" id="IPR026893">
    <property type="entry name" value="Tyr/Ser_Pase_IphP-type"/>
</dbReference>
<dbReference type="InterPro" id="IPR000387">
    <property type="entry name" value="Tyr_Pase_dom"/>
</dbReference>
<dbReference type="PROSITE" id="PS50056">
    <property type="entry name" value="TYR_PHOSPHATASE_2"/>
    <property type="match status" value="1"/>
</dbReference>
<evidence type="ECO:0000259" key="1">
    <source>
        <dbReference type="PROSITE" id="PS50056"/>
    </source>
</evidence>
<proteinExistence type="predicted"/>
<organism evidence="2 3">
    <name type="scientific">Isoptericola hypogeus</name>
    <dbReference type="NCBI Taxonomy" id="300179"/>
    <lineage>
        <taxon>Bacteria</taxon>
        <taxon>Bacillati</taxon>
        <taxon>Actinomycetota</taxon>
        <taxon>Actinomycetes</taxon>
        <taxon>Micrococcales</taxon>
        <taxon>Promicromonosporaceae</taxon>
        <taxon>Isoptericola</taxon>
    </lineage>
</organism>
<reference evidence="2 3" key="1">
    <citation type="journal article" date="2019" name="Int. J. Syst. Evol. Microbiol.">
        <title>The Global Catalogue of Microorganisms (GCM) 10K type strain sequencing project: providing services to taxonomists for standard genome sequencing and annotation.</title>
        <authorList>
            <consortium name="The Broad Institute Genomics Platform"/>
            <consortium name="The Broad Institute Genome Sequencing Center for Infectious Disease"/>
            <person name="Wu L."/>
            <person name="Ma J."/>
        </authorList>
    </citation>
    <scope>NUCLEOTIDE SEQUENCE [LARGE SCALE GENOMIC DNA]</scope>
    <source>
        <strain evidence="2 3">JCM 15589</strain>
    </source>
</reference>
<dbReference type="Gene3D" id="3.90.190.10">
    <property type="entry name" value="Protein tyrosine phosphatase superfamily"/>
    <property type="match status" value="1"/>
</dbReference>
<protein>
    <submittedName>
        <fullName evidence="2">Tyrosine-protein phosphatase</fullName>
    </submittedName>
</protein>
<dbReference type="PROSITE" id="PS00383">
    <property type="entry name" value="TYR_PHOSPHATASE_1"/>
    <property type="match status" value="1"/>
</dbReference>
<dbReference type="Pfam" id="PF13350">
    <property type="entry name" value="Y_phosphatase3"/>
    <property type="match status" value="1"/>
</dbReference>
<evidence type="ECO:0000313" key="3">
    <source>
        <dbReference type="Proteomes" id="UP001501138"/>
    </source>
</evidence>
<sequence length="284" mass="29467">MTLTDIPVDPTTATPADLPLSAPVNLRDLGGIPVAGGAVREGFAVRADDLSIVTPGDADALVENGLRAVIDLRSADEVGITGRGPLGAQPTVTYHHVPFMANIGQAADGAADDAAHFPDGTPAADMIDQSRFGRLYLRMYSDAAPQIVTALAIVAHAPGAVAFHCAAGQDRTGVLAAALLLTLGAEQDDIVTDYARTGANSAAIMARISPMMQPLMRKFGLDLDEAARAAVRTEFSEAPMRELLGTLTERHGDPLAPLRAAGLTDGLVARLRERALGPVEPAQA</sequence>
<dbReference type="SUPFAM" id="SSF52799">
    <property type="entry name" value="(Phosphotyrosine protein) phosphatases II"/>
    <property type="match status" value="1"/>
</dbReference>
<dbReference type="InterPro" id="IPR029021">
    <property type="entry name" value="Prot-tyrosine_phosphatase-like"/>
</dbReference>
<dbReference type="RefSeq" id="WP_344247433.1">
    <property type="nucleotide sequence ID" value="NZ_BAAAPM010000003.1"/>
</dbReference>
<keyword evidence="3" id="KW-1185">Reference proteome</keyword>
<evidence type="ECO:0000313" key="2">
    <source>
        <dbReference type="EMBL" id="GAA1721334.1"/>
    </source>
</evidence>
<name>A0ABN2JAM0_9MICO</name>
<gene>
    <name evidence="2" type="ORF">GCM10009809_16250</name>
</gene>
<dbReference type="InterPro" id="IPR016130">
    <property type="entry name" value="Tyr_Pase_AS"/>
</dbReference>
<dbReference type="Proteomes" id="UP001501138">
    <property type="component" value="Unassembled WGS sequence"/>
</dbReference>
<accession>A0ABN2JAM0</accession>